<dbReference type="RefSeq" id="WP_267638129.1">
    <property type="nucleotide sequence ID" value="NZ_JAODIY010000011.1"/>
</dbReference>
<dbReference type="Proteomes" id="UP001596414">
    <property type="component" value="Unassembled WGS sequence"/>
</dbReference>
<evidence type="ECO:0000313" key="2">
    <source>
        <dbReference type="Proteomes" id="UP001596414"/>
    </source>
</evidence>
<dbReference type="EMBL" id="JBHSZQ010000011">
    <property type="protein sequence ID" value="MFC7125976.1"/>
    <property type="molecule type" value="Genomic_DNA"/>
</dbReference>
<evidence type="ECO:0000313" key="1">
    <source>
        <dbReference type="EMBL" id="MFC7125976.1"/>
    </source>
</evidence>
<dbReference type="AlphaFoldDB" id="A0ABD5X823"/>
<reference evidence="1 2" key="1">
    <citation type="journal article" date="2014" name="Int. J. Syst. Evol. Microbiol.">
        <title>Complete genome sequence of Corynebacterium casei LMG S-19264T (=DSM 44701T), isolated from a smear-ripened cheese.</title>
        <authorList>
            <consortium name="US DOE Joint Genome Institute (JGI-PGF)"/>
            <person name="Walter F."/>
            <person name="Albersmeier A."/>
            <person name="Kalinowski J."/>
            <person name="Ruckert C."/>
        </authorList>
    </citation>
    <scope>NUCLEOTIDE SEQUENCE [LARGE SCALE GENOMIC DNA]</scope>
    <source>
        <strain evidence="1 2">CGMCC 4.7215</strain>
    </source>
</reference>
<dbReference type="Pfam" id="PF19887">
    <property type="entry name" value="DUF6360"/>
    <property type="match status" value="1"/>
</dbReference>
<proteinExistence type="predicted"/>
<organism evidence="1 2">
    <name type="scientific">Halovenus rubra</name>
    <dbReference type="NCBI Taxonomy" id="869890"/>
    <lineage>
        <taxon>Archaea</taxon>
        <taxon>Methanobacteriati</taxon>
        <taxon>Methanobacteriota</taxon>
        <taxon>Stenosarchaea group</taxon>
        <taxon>Halobacteria</taxon>
        <taxon>Halobacteriales</taxon>
        <taxon>Haloarculaceae</taxon>
        <taxon>Halovenus</taxon>
    </lineage>
</organism>
<comment type="caution">
    <text evidence="1">The sequence shown here is derived from an EMBL/GenBank/DDBJ whole genome shotgun (WGS) entry which is preliminary data.</text>
</comment>
<dbReference type="InterPro" id="IPR045940">
    <property type="entry name" value="DUF6360"/>
</dbReference>
<gene>
    <name evidence="1" type="ORF">ACFQJ7_07985</name>
</gene>
<accession>A0ABD5X823</accession>
<name>A0ABD5X823_9EURY</name>
<protein>
    <submittedName>
        <fullName evidence="1">DUF6360 family protein</fullName>
    </submittedName>
</protein>
<sequence>MADRLMKVNSFTTLDMVEARAEGHDFEESTLATVNVTTPRGNPEYVRLQVELDNVDLGHLPPHADSVALSPADARALAADLETYADRVADATESEETPQTGGSDDE</sequence>